<comment type="similarity">
    <text evidence="1">Belongs to the helicase family. UvrD subfamily.</text>
</comment>
<dbReference type="AlphaFoldDB" id="A6GG96"/>
<reference evidence="15 16" key="1">
    <citation type="submission" date="2007-06" db="EMBL/GenBank/DDBJ databases">
        <authorList>
            <person name="Shimkets L."/>
            <person name="Ferriera S."/>
            <person name="Johnson J."/>
            <person name="Kravitz S."/>
            <person name="Beeson K."/>
            <person name="Sutton G."/>
            <person name="Rogers Y.-H."/>
            <person name="Friedman R."/>
            <person name="Frazier M."/>
            <person name="Venter J.C."/>
        </authorList>
    </citation>
    <scope>NUCLEOTIDE SEQUENCE [LARGE SCALE GENOMIC DNA]</scope>
    <source>
        <strain evidence="15 16">SIR-1</strain>
    </source>
</reference>
<evidence type="ECO:0000256" key="7">
    <source>
        <dbReference type="ARBA" id="ARBA00023235"/>
    </source>
</evidence>
<evidence type="ECO:0000256" key="12">
    <source>
        <dbReference type="PROSITE-ProRule" id="PRU00560"/>
    </source>
</evidence>
<dbReference type="InterPro" id="IPR014017">
    <property type="entry name" value="DNA_helicase_UvrD-like_C"/>
</dbReference>
<keyword evidence="6" id="KW-0238">DNA-binding</keyword>
<dbReference type="RefSeq" id="WP_006975736.1">
    <property type="nucleotide sequence ID" value="NZ_ABCS01000103.1"/>
</dbReference>
<evidence type="ECO:0000256" key="2">
    <source>
        <dbReference type="ARBA" id="ARBA00022741"/>
    </source>
</evidence>
<evidence type="ECO:0000259" key="13">
    <source>
        <dbReference type="PROSITE" id="PS51198"/>
    </source>
</evidence>
<dbReference type="PROSITE" id="PS51198">
    <property type="entry name" value="UVRD_HELICASE_ATP_BIND"/>
    <property type="match status" value="1"/>
</dbReference>
<dbReference type="InterPro" id="IPR014016">
    <property type="entry name" value="UvrD-like_ATP-bd"/>
</dbReference>
<dbReference type="CDD" id="cd18807">
    <property type="entry name" value="SF1_C_UvrD"/>
    <property type="match status" value="1"/>
</dbReference>
<dbReference type="EMBL" id="ABCS01000103">
    <property type="protein sequence ID" value="EDM75117.1"/>
    <property type="molecule type" value="Genomic_DNA"/>
</dbReference>
<evidence type="ECO:0000259" key="14">
    <source>
        <dbReference type="PROSITE" id="PS51217"/>
    </source>
</evidence>
<evidence type="ECO:0000256" key="1">
    <source>
        <dbReference type="ARBA" id="ARBA00009922"/>
    </source>
</evidence>
<comment type="catalytic activity">
    <reaction evidence="11">
        <text>ATP + H2O = ADP + phosphate + H(+)</text>
        <dbReference type="Rhea" id="RHEA:13065"/>
        <dbReference type="ChEBI" id="CHEBI:15377"/>
        <dbReference type="ChEBI" id="CHEBI:15378"/>
        <dbReference type="ChEBI" id="CHEBI:30616"/>
        <dbReference type="ChEBI" id="CHEBI:43474"/>
        <dbReference type="ChEBI" id="CHEBI:456216"/>
        <dbReference type="EC" id="5.6.2.4"/>
    </reaction>
</comment>
<evidence type="ECO:0000256" key="6">
    <source>
        <dbReference type="ARBA" id="ARBA00023125"/>
    </source>
</evidence>
<feature type="domain" description="UvrD-like helicase C-terminal" evidence="14">
    <location>
        <begin position="289"/>
        <end position="569"/>
    </location>
</feature>
<dbReference type="eggNOG" id="COG0210">
    <property type="taxonomic scope" value="Bacteria"/>
</dbReference>
<sequence length="693" mass="78527">MDLSSLNPAQREAVLHTEGPLLVLAGAGSGKTRVITHRIARLMELGTQPEEIVALSFTNKAAEEMRERLAKMVGRAKAKALVLGTFHSLGARMMREDPKGFEVPPRFQILDQGDVNGIVRALLREYGFHGGSAKKRWDINAIVQRISLWKNDFLSAAEVKRKVSSNDYDEIAAELYEAYDDRLRALAAVDFDDLVCRIALMLQDNPLTKKRWRRRFRYLLVDEYQDTNTAQFQMLLELLGEDQNLCVVGDDDQAIYGWRGAKVANILGFDLYFRNAKVIKLEANYRSRPPITTCANAVIAHNTSRHDKELVPQRTGGEKVQLVVTRDGPSEAKWVADKIYQLIHERGARPKHCAVLYRSSRQARAVEQNLQEHGLPFRMLGGQPFYDKKTVKDATAYLKLLVMPSDDIAVRRALDTPAKGIGRKTVERMSHWAEVHQKRLVDAIYHAKEIEGITGRPLESLERFHNQLRHAQIAASRGSVKDALRGFLDNVRLRDSVLKETGSGEATKVRWDSVQFLLDSVGRFEERAWNQKGKPRWSDYLGNLDLKKKDEDEAVPDAITLSTFHSSKGLEWSQVFIIGVEEGTLPHKRTDAPRLSDAIAGDLEEERRLFYVGITRARDRLWMTRAATRVDRGRELEIKPSRFLDELPEPDSGVIEHNDTRETEKLTTETMEELASAFMSQLQATIAPPEDAS</sequence>
<dbReference type="PANTHER" id="PTHR11070:SF2">
    <property type="entry name" value="ATP-DEPENDENT DNA HELICASE SRS2"/>
    <property type="match status" value="1"/>
</dbReference>
<dbReference type="GO" id="GO:0005524">
    <property type="term" value="F:ATP binding"/>
    <property type="evidence" value="ECO:0007669"/>
    <property type="project" value="UniProtKB-UniRule"/>
</dbReference>
<keyword evidence="5 12" id="KW-0067">ATP-binding</keyword>
<dbReference type="GO" id="GO:0003677">
    <property type="term" value="F:DNA binding"/>
    <property type="evidence" value="ECO:0007669"/>
    <property type="project" value="UniProtKB-KW"/>
</dbReference>
<evidence type="ECO:0000256" key="8">
    <source>
        <dbReference type="ARBA" id="ARBA00034617"/>
    </source>
</evidence>
<accession>A6GG96</accession>
<dbReference type="Gene3D" id="1.10.486.10">
    <property type="entry name" value="PCRA, domain 4"/>
    <property type="match status" value="1"/>
</dbReference>
<evidence type="ECO:0000256" key="5">
    <source>
        <dbReference type="ARBA" id="ARBA00022840"/>
    </source>
</evidence>
<protein>
    <recommendedName>
        <fullName evidence="9">DNA 3'-5' helicase</fullName>
        <ecNumber evidence="9">5.6.2.4</ecNumber>
    </recommendedName>
    <alternativeName>
        <fullName evidence="10">DNA 3'-5' helicase II</fullName>
    </alternativeName>
</protein>
<dbReference type="InterPro" id="IPR013986">
    <property type="entry name" value="DExx_box_DNA_helicase_dom_sf"/>
</dbReference>
<feature type="binding site" evidence="12">
    <location>
        <begin position="25"/>
        <end position="32"/>
    </location>
    <ligand>
        <name>ATP</name>
        <dbReference type="ChEBI" id="CHEBI:30616"/>
    </ligand>
</feature>
<keyword evidence="7" id="KW-0413">Isomerase</keyword>
<dbReference type="InterPro" id="IPR000212">
    <property type="entry name" value="DNA_helicase_UvrD/REP"/>
</dbReference>
<dbReference type="InterPro" id="IPR027417">
    <property type="entry name" value="P-loop_NTPase"/>
</dbReference>
<evidence type="ECO:0000313" key="15">
    <source>
        <dbReference type="EMBL" id="EDM75117.1"/>
    </source>
</evidence>
<comment type="catalytic activity">
    <reaction evidence="8">
        <text>Couples ATP hydrolysis with the unwinding of duplex DNA by translocating in the 3'-5' direction.</text>
        <dbReference type="EC" id="5.6.2.4"/>
    </reaction>
</comment>
<organism evidence="15 16">
    <name type="scientific">Plesiocystis pacifica SIR-1</name>
    <dbReference type="NCBI Taxonomy" id="391625"/>
    <lineage>
        <taxon>Bacteria</taxon>
        <taxon>Pseudomonadati</taxon>
        <taxon>Myxococcota</taxon>
        <taxon>Polyangia</taxon>
        <taxon>Nannocystales</taxon>
        <taxon>Nannocystaceae</taxon>
        <taxon>Plesiocystis</taxon>
    </lineage>
</organism>
<dbReference type="STRING" id="391625.PPSIR1_34068"/>
<evidence type="ECO:0000256" key="9">
    <source>
        <dbReference type="ARBA" id="ARBA00034808"/>
    </source>
</evidence>
<dbReference type="GO" id="GO:0000725">
    <property type="term" value="P:recombinational repair"/>
    <property type="evidence" value="ECO:0007669"/>
    <property type="project" value="TreeGrafter"/>
</dbReference>
<dbReference type="PROSITE" id="PS51217">
    <property type="entry name" value="UVRD_HELICASE_CTER"/>
    <property type="match status" value="1"/>
</dbReference>
<evidence type="ECO:0000256" key="3">
    <source>
        <dbReference type="ARBA" id="ARBA00022801"/>
    </source>
</evidence>
<comment type="caution">
    <text evidence="15">The sequence shown here is derived from an EMBL/GenBank/DDBJ whole genome shotgun (WGS) entry which is preliminary data.</text>
</comment>
<dbReference type="SUPFAM" id="SSF52540">
    <property type="entry name" value="P-loop containing nucleoside triphosphate hydrolases"/>
    <property type="match status" value="1"/>
</dbReference>
<name>A6GG96_9BACT</name>
<dbReference type="GO" id="GO:0005829">
    <property type="term" value="C:cytosol"/>
    <property type="evidence" value="ECO:0007669"/>
    <property type="project" value="TreeGrafter"/>
</dbReference>
<evidence type="ECO:0000313" key="16">
    <source>
        <dbReference type="Proteomes" id="UP000005801"/>
    </source>
</evidence>
<dbReference type="Proteomes" id="UP000005801">
    <property type="component" value="Unassembled WGS sequence"/>
</dbReference>
<dbReference type="Pfam" id="PF13361">
    <property type="entry name" value="UvrD_C"/>
    <property type="match status" value="1"/>
</dbReference>
<keyword evidence="16" id="KW-1185">Reference proteome</keyword>
<evidence type="ECO:0000256" key="11">
    <source>
        <dbReference type="ARBA" id="ARBA00048988"/>
    </source>
</evidence>
<feature type="domain" description="UvrD-like helicase ATP-binding" evidence="13">
    <location>
        <begin position="4"/>
        <end position="288"/>
    </location>
</feature>
<dbReference type="Pfam" id="PF00580">
    <property type="entry name" value="UvrD-helicase"/>
    <property type="match status" value="1"/>
</dbReference>
<dbReference type="EC" id="5.6.2.4" evidence="9"/>
<proteinExistence type="inferred from homology"/>
<dbReference type="OrthoDB" id="9810135at2"/>
<keyword evidence="3 12" id="KW-0378">Hydrolase</keyword>
<dbReference type="PANTHER" id="PTHR11070">
    <property type="entry name" value="UVRD / RECB / PCRA DNA HELICASE FAMILY MEMBER"/>
    <property type="match status" value="1"/>
</dbReference>
<dbReference type="CDD" id="cd17932">
    <property type="entry name" value="DEXQc_UvrD"/>
    <property type="match status" value="1"/>
</dbReference>
<evidence type="ECO:0000256" key="4">
    <source>
        <dbReference type="ARBA" id="ARBA00022806"/>
    </source>
</evidence>
<dbReference type="GO" id="GO:0043138">
    <property type="term" value="F:3'-5' DNA helicase activity"/>
    <property type="evidence" value="ECO:0007669"/>
    <property type="project" value="UniProtKB-EC"/>
</dbReference>
<keyword evidence="4 12" id="KW-0347">Helicase</keyword>
<dbReference type="GO" id="GO:0016887">
    <property type="term" value="F:ATP hydrolysis activity"/>
    <property type="evidence" value="ECO:0007669"/>
    <property type="project" value="RHEA"/>
</dbReference>
<evidence type="ECO:0000256" key="10">
    <source>
        <dbReference type="ARBA" id="ARBA00034923"/>
    </source>
</evidence>
<dbReference type="Gene3D" id="3.40.50.300">
    <property type="entry name" value="P-loop containing nucleotide triphosphate hydrolases"/>
    <property type="match status" value="2"/>
</dbReference>
<dbReference type="Gene3D" id="1.10.10.160">
    <property type="match status" value="1"/>
</dbReference>
<gene>
    <name evidence="15" type="ORF">PPSIR1_34068</name>
</gene>
<keyword evidence="2 12" id="KW-0547">Nucleotide-binding</keyword>